<dbReference type="Pfam" id="PF11882">
    <property type="entry name" value="DUF3402"/>
    <property type="match status" value="2"/>
</dbReference>
<dbReference type="PANTHER" id="PTHR13239">
    <property type="entry name" value="PROTEIN REQUIRED FOR HYPHAL ANASTOMOSIS HAM-2"/>
    <property type="match status" value="1"/>
</dbReference>
<dbReference type="SMART" id="SM01293">
    <property type="entry name" value="DUF3402"/>
    <property type="match status" value="1"/>
</dbReference>
<feature type="compositionally biased region" description="Basic and acidic residues" evidence="2">
    <location>
        <begin position="489"/>
        <end position="502"/>
    </location>
</feature>
<dbReference type="AlphaFoldDB" id="A0A914I5L0"/>
<feature type="domain" description="Far11/STRP N-terminal" evidence="3">
    <location>
        <begin position="49"/>
        <end position="411"/>
    </location>
</feature>
<dbReference type="GO" id="GO:0007010">
    <property type="term" value="P:cytoskeleton organization"/>
    <property type="evidence" value="ECO:0007669"/>
    <property type="project" value="TreeGrafter"/>
</dbReference>
<reference evidence="6" key="1">
    <citation type="submission" date="2022-11" db="UniProtKB">
        <authorList>
            <consortium name="WormBaseParasite"/>
        </authorList>
    </citation>
    <scope>IDENTIFICATION</scope>
</reference>
<organism evidence="5 6">
    <name type="scientific">Globodera rostochiensis</name>
    <name type="common">Golden nematode worm</name>
    <name type="synonym">Heterodera rostochiensis</name>
    <dbReference type="NCBI Taxonomy" id="31243"/>
    <lineage>
        <taxon>Eukaryota</taxon>
        <taxon>Metazoa</taxon>
        <taxon>Ecdysozoa</taxon>
        <taxon>Nematoda</taxon>
        <taxon>Chromadorea</taxon>
        <taxon>Rhabditida</taxon>
        <taxon>Tylenchina</taxon>
        <taxon>Tylenchomorpha</taxon>
        <taxon>Tylenchoidea</taxon>
        <taxon>Heteroderidae</taxon>
        <taxon>Heteroderinae</taxon>
        <taxon>Globodera</taxon>
    </lineage>
</organism>
<feature type="domain" description="Far11/STRP C-terminal" evidence="4">
    <location>
        <begin position="680"/>
        <end position="1076"/>
    </location>
</feature>
<feature type="region of interest" description="Disordered" evidence="2">
    <location>
        <begin position="485"/>
        <end position="507"/>
    </location>
</feature>
<evidence type="ECO:0000259" key="4">
    <source>
        <dbReference type="SMART" id="SM01293"/>
    </source>
</evidence>
<dbReference type="InterPro" id="IPR021819">
    <property type="entry name" value="Far11/STRP_C"/>
</dbReference>
<comment type="similarity">
    <text evidence="1">Belongs to the STRIP family.</text>
</comment>
<evidence type="ECO:0000256" key="2">
    <source>
        <dbReference type="SAM" id="MobiDB-lite"/>
    </source>
</evidence>
<dbReference type="SMART" id="SM01292">
    <property type="entry name" value="N1221"/>
    <property type="match status" value="1"/>
</dbReference>
<dbReference type="Pfam" id="PF07923">
    <property type="entry name" value="N1221"/>
    <property type="match status" value="1"/>
</dbReference>
<evidence type="ECO:0000259" key="3">
    <source>
        <dbReference type="SMART" id="SM01292"/>
    </source>
</evidence>
<dbReference type="WBParaSite" id="Gr19_v10_g7723.t2">
    <property type="protein sequence ID" value="Gr19_v10_g7723.t2"/>
    <property type="gene ID" value="Gr19_v10_g7723"/>
</dbReference>
<proteinExistence type="inferred from homology"/>
<dbReference type="InterPro" id="IPR012486">
    <property type="entry name" value="Far11/STRP_N"/>
</dbReference>
<evidence type="ECO:0000313" key="5">
    <source>
        <dbReference type="Proteomes" id="UP000887572"/>
    </source>
</evidence>
<dbReference type="GO" id="GO:0005829">
    <property type="term" value="C:cytosol"/>
    <property type="evidence" value="ECO:0007669"/>
    <property type="project" value="TreeGrafter"/>
</dbReference>
<evidence type="ECO:0000313" key="6">
    <source>
        <dbReference type="WBParaSite" id="Gr19_v10_g7723.t2"/>
    </source>
</evidence>
<sequence>MSAEPTSLKSVESRPVRPEFAEAVYGTTNHPQQQQTSIAKSCNQTSEMCSALLRVESTRWSELAELYTYSEMDEFALNFECFGRYLRERKKEPIWDDLPAKEKSNILQNIVESFENSDSEHRLEAARIILYILQGAYGDFTDIEAKDSDRWSTEAICANSATEEDSDGKGLNAAPKWFGKDNGTGGFEQDCLVRSALNAYQVYEHGLFQPLCSLLRLEDNLPFERHADHSRQSSVSNSRSASHMDLANSSDGPGGGGTSGSASGTLEHRRSRRSATLADNERIRVSINCIYHIVEAIRREDLLEKIEEYSRSSGMFCLPEIQHHPNVSSKYSMDRLRSLRQQFLTELEEPMENKETLLVHLLEMMPSFILLLCWKVLLATLGGIDFLRDQKAMKRTQAGLSPVADTVHVANKMKPLLNCDGTVAAGGILGLNTAIAGGGEKAEQDAGTITGQLGRKLRSIHHQVRPFNRQVACSSSSDQAIPMTHNGPYHHERNNVFSRDTEGGGGETKLARRLLGRRRKMRNLNLWRRRKVVHCSTKCWKNFPRQQTRKRGGNEKQSQIKITLSTGETRAQSLSVDHGKRRPEELQLLLIDQPHESLTATNKNRGNDVVINADGGDQTPKACESPAKLNSLWPPPPPTGLPWRPKVRESDIENFLQTQRKKHFNFQLPPGDSITVFALPEPIVKGSLAALRRNLYVPLSELQLKTEDRYNRYPFSQKEFVEDCPAERLYVRILPGMTEYVIALLKVILASLPSSKAKIDAVTILSDVLTPETDTNEVLSNSISLDLANFSHTNVLEETVRVAIDINRHKELIIKAASAILILLLKHLRLNHVFQFENFARYLVLANCLPLSKHELIPFNYPQCALFFVRNGNEWPQLTADNVDGCGGASESPSYFLWRNGKQARTQMLVVYKSAPVLKRCMRAKLGIFQLYVLKLLKMQARYLGRQWRKSNMDLISGIYLRVRHRLNDDWAYANEVMRTKSIDSQQEENELGMAIRRFNARRYPHIYRDGAESHGGGGREGDEQQQAGVSSAAVELAKVSLLDDWDPKEWEPMDNSLQSALAWEPQFSERFTQNYEQWLEEEGIVGHLLLSV</sequence>
<name>A0A914I5L0_GLORO</name>
<keyword evidence="5" id="KW-1185">Reference proteome</keyword>
<feature type="region of interest" description="Disordered" evidence="2">
    <location>
        <begin position="227"/>
        <end position="274"/>
    </location>
</feature>
<dbReference type="InterPro" id="IPR040185">
    <property type="entry name" value="Far11/STRP"/>
</dbReference>
<dbReference type="PANTHER" id="PTHR13239:SF4">
    <property type="entry name" value="AT25231P"/>
    <property type="match status" value="1"/>
</dbReference>
<feature type="region of interest" description="Disordered" evidence="2">
    <location>
        <begin position="626"/>
        <end position="645"/>
    </location>
</feature>
<evidence type="ECO:0000256" key="1">
    <source>
        <dbReference type="ARBA" id="ARBA00007062"/>
    </source>
</evidence>
<protein>
    <submittedName>
        <fullName evidence="6">Uncharacterized protein</fullName>
    </submittedName>
</protein>
<feature type="compositionally biased region" description="Low complexity" evidence="2">
    <location>
        <begin position="232"/>
        <end position="241"/>
    </location>
</feature>
<dbReference type="Proteomes" id="UP000887572">
    <property type="component" value="Unplaced"/>
</dbReference>
<accession>A0A914I5L0</accession>